<feature type="compositionally biased region" description="Low complexity" evidence="6">
    <location>
        <begin position="127"/>
        <end position="182"/>
    </location>
</feature>
<dbReference type="InterPro" id="IPR036638">
    <property type="entry name" value="HLH_DNA-bd_sf"/>
</dbReference>
<proteinExistence type="predicted"/>
<name>A0AAW0BZB8_9AGAR</name>
<keyword evidence="9" id="KW-1185">Reference proteome</keyword>
<evidence type="ECO:0000259" key="7">
    <source>
        <dbReference type="PROSITE" id="PS50888"/>
    </source>
</evidence>
<dbReference type="InterPro" id="IPR011598">
    <property type="entry name" value="bHLH_dom"/>
</dbReference>
<feature type="compositionally biased region" description="Basic and acidic residues" evidence="6">
    <location>
        <begin position="355"/>
        <end position="367"/>
    </location>
</feature>
<accession>A0AAW0BZB8</accession>
<evidence type="ECO:0000256" key="4">
    <source>
        <dbReference type="ARBA" id="ARBA00023163"/>
    </source>
</evidence>
<gene>
    <name evidence="8" type="ORF">VNI00_013232</name>
</gene>
<dbReference type="Pfam" id="PF00010">
    <property type="entry name" value="HLH"/>
    <property type="match status" value="1"/>
</dbReference>
<dbReference type="GO" id="GO:0005634">
    <property type="term" value="C:nucleus"/>
    <property type="evidence" value="ECO:0007669"/>
    <property type="project" value="UniProtKB-SubCell"/>
</dbReference>
<dbReference type="PROSITE" id="PS50888">
    <property type="entry name" value="BHLH"/>
    <property type="match status" value="1"/>
</dbReference>
<dbReference type="Gene3D" id="4.10.280.10">
    <property type="entry name" value="Helix-loop-helix DNA-binding domain"/>
    <property type="match status" value="1"/>
</dbReference>
<feature type="compositionally biased region" description="Basic and acidic residues" evidence="6">
    <location>
        <begin position="288"/>
        <end position="304"/>
    </location>
</feature>
<comment type="caution">
    <text evidence="8">The sequence shown here is derived from an EMBL/GenBank/DDBJ whole genome shotgun (WGS) entry which is preliminary data.</text>
</comment>
<evidence type="ECO:0000256" key="5">
    <source>
        <dbReference type="ARBA" id="ARBA00023242"/>
    </source>
</evidence>
<keyword evidence="4" id="KW-0804">Transcription</keyword>
<feature type="region of interest" description="Disordered" evidence="6">
    <location>
        <begin position="26"/>
        <end position="248"/>
    </location>
</feature>
<dbReference type="PANTHER" id="PTHR15741">
    <property type="entry name" value="BASIC HELIX-LOOP-HELIX ZIP TRANSCRIPTION FACTOR"/>
    <property type="match status" value="1"/>
</dbReference>
<feature type="compositionally biased region" description="Low complexity" evidence="6">
    <location>
        <begin position="90"/>
        <end position="102"/>
    </location>
</feature>
<feature type="region of interest" description="Disordered" evidence="6">
    <location>
        <begin position="339"/>
        <end position="379"/>
    </location>
</feature>
<protein>
    <recommendedName>
        <fullName evidence="7">BHLH domain-containing protein</fullName>
    </recommendedName>
</protein>
<dbReference type="Proteomes" id="UP001383192">
    <property type="component" value="Unassembled WGS sequence"/>
</dbReference>
<comment type="subcellular location">
    <subcellularLocation>
        <location evidence="1">Nucleus</location>
    </subcellularLocation>
</comment>
<feature type="compositionally biased region" description="Acidic residues" evidence="6">
    <location>
        <begin position="368"/>
        <end position="379"/>
    </location>
</feature>
<evidence type="ECO:0000313" key="9">
    <source>
        <dbReference type="Proteomes" id="UP001383192"/>
    </source>
</evidence>
<feature type="compositionally biased region" description="Polar residues" evidence="6">
    <location>
        <begin position="217"/>
        <end position="242"/>
    </location>
</feature>
<dbReference type="PANTHER" id="PTHR15741:SF27">
    <property type="entry name" value="TRANSCRIPTION FACTOR AP-4"/>
    <property type="match status" value="1"/>
</dbReference>
<feature type="compositionally biased region" description="Polar residues" evidence="6">
    <location>
        <begin position="106"/>
        <end position="117"/>
    </location>
</feature>
<reference evidence="8 9" key="1">
    <citation type="submission" date="2024-01" db="EMBL/GenBank/DDBJ databases">
        <title>A draft genome for a cacao thread blight-causing isolate of Paramarasmius palmivorus.</title>
        <authorList>
            <person name="Baruah I.K."/>
            <person name="Bukari Y."/>
            <person name="Amoako-Attah I."/>
            <person name="Meinhardt L.W."/>
            <person name="Bailey B.A."/>
            <person name="Cohen S.P."/>
        </authorList>
    </citation>
    <scope>NUCLEOTIDE SEQUENCE [LARGE SCALE GENOMIC DNA]</scope>
    <source>
        <strain evidence="8 9">GH-12</strain>
    </source>
</reference>
<evidence type="ECO:0000313" key="8">
    <source>
        <dbReference type="EMBL" id="KAK7032273.1"/>
    </source>
</evidence>
<keyword evidence="3" id="KW-0238">DNA-binding</keyword>
<dbReference type="InterPro" id="IPR052207">
    <property type="entry name" value="Max-like/E-box_TFs"/>
</dbReference>
<evidence type="ECO:0000256" key="3">
    <source>
        <dbReference type="ARBA" id="ARBA00023125"/>
    </source>
</evidence>
<dbReference type="GO" id="GO:0000981">
    <property type="term" value="F:DNA-binding transcription factor activity, RNA polymerase II-specific"/>
    <property type="evidence" value="ECO:0007669"/>
    <property type="project" value="TreeGrafter"/>
</dbReference>
<feature type="domain" description="BHLH" evidence="7">
    <location>
        <begin position="235"/>
        <end position="321"/>
    </location>
</feature>
<organism evidence="8 9">
    <name type="scientific">Paramarasmius palmivorus</name>
    <dbReference type="NCBI Taxonomy" id="297713"/>
    <lineage>
        <taxon>Eukaryota</taxon>
        <taxon>Fungi</taxon>
        <taxon>Dikarya</taxon>
        <taxon>Basidiomycota</taxon>
        <taxon>Agaricomycotina</taxon>
        <taxon>Agaricomycetes</taxon>
        <taxon>Agaricomycetidae</taxon>
        <taxon>Agaricales</taxon>
        <taxon>Marasmiineae</taxon>
        <taxon>Marasmiaceae</taxon>
        <taxon>Paramarasmius</taxon>
    </lineage>
</organism>
<keyword evidence="2" id="KW-0805">Transcription regulation</keyword>
<dbReference type="AlphaFoldDB" id="A0AAW0BZB8"/>
<evidence type="ECO:0000256" key="2">
    <source>
        <dbReference type="ARBA" id="ARBA00023015"/>
    </source>
</evidence>
<keyword evidence="5" id="KW-0539">Nucleus</keyword>
<dbReference type="GO" id="GO:0046983">
    <property type="term" value="F:protein dimerization activity"/>
    <property type="evidence" value="ECO:0007669"/>
    <property type="project" value="InterPro"/>
</dbReference>
<dbReference type="SUPFAM" id="SSF47459">
    <property type="entry name" value="HLH, helix-loop-helix DNA-binding domain"/>
    <property type="match status" value="1"/>
</dbReference>
<feature type="compositionally biased region" description="Polar residues" evidence="6">
    <location>
        <begin position="66"/>
        <end position="75"/>
    </location>
</feature>
<feature type="compositionally biased region" description="Polar residues" evidence="6">
    <location>
        <begin position="189"/>
        <end position="208"/>
    </location>
</feature>
<dbReference type="GO" id="GO:0000978">
    <property type="term" value="F:RNA polymerase II cis-regulatory region sequence-specific DNA binding"/>
    <property type="evidence" value="ECO:0007669"/>
    <property type="project" value="TreeGrafter"/>
</dbReference>
<feature type="region of interest" description="Disordered" evidence="6">
    <location>
        <begin position="272"/>
        <end position="304"/>
    </location>
</feature>
<feature type="compositionally biased region" description="Polar residues" evidence="6">
    <location>
        <begin position="33"/>
        <end position="59"/>
    </location>
</feature>
<dbReference type="EMBL" id="JAYKXP010000066">
    <property type="protein sequence ID" value="KAK7032273.1"/>
    <property type="molecule type" value="Genomic_DNA"/>
</dbReference>
<evidence type="ECO:0000256" key="1">
    <source>
        <dbReference type="ARBA" id="ARBA00004123"/>
    </source>
</evidence>
<sequence>MLPEIPHAKGREALAKATKDLMSLDSAWGAPASGTTSANHFSQRTYGYGSHSTQPNQFSYDPPRNSPHSSLFQPHQQRHTVQHAPFPYPSKMTSSSSISSQRSHPDTSFSSHHTSPPISVAPIHTLSASSDQGGSSSLHPYSSPPNTSSSSNSSYSFPNSSRGQDGASSSSKVPSPPSSSSSMRAVGSPENTSSNKRSLDSSSTTSANKRPRPSPPSTTNGAATAAKSTLLSPSQKKANHIQSEQKRRANIRRGYEALCETVPALREAIRLEEEAQASGKSRRGRGRGKIDEGTGEKIDGRAGPRSENIVLGKTIDYINELLNDREALLTRLERARGVLTPEHPSLMKSDAQPLWEREWKGGSGKDADADDDDDEDDEE</sequence>
<evidence type="ECO:0000256" key="6">
    <source>
        <dbReference type="SAM" id="MobiDB-lite"/>
    </source>
</evidence>